<comment type="caution">
    <text evidence="5">The sequence shown here is derived from an EMBL/GenBank/DDBJ whole genome shotgun (WGS) entry which is preliminary data.</text>
</comment>
<dbReference type="Gene3D" id="3.40.630.30">
    <property type="match status" value="2"/>
</dbReference>
<organism evidence="5 6">
    <name type="scientific">Flavonifractor plautii</name>
    <name type="common">Fusobacterium plautii</name>
    <dbReference type="NCBI Taxonomy" id="292800"/>
    <lineage>
        <taxon>Bacteria</taxon>
        <taxon>Bacillati</taxon>
        <taxon>Bacillota</taxon>
        <taxon>Clostridia</taxon>
        <taxon>Eubacteriales</taxon>
        <taxon>Oscillospiraceae</taxon>
        <taxon>Flavonifractor</taxon>
    </lineage>
</organism>
<dbReference type="Proteomes" id="UP000434475">
    <property type="component" value="Unassembled WGS sequence"/>
</dbReference>
<evidence type="ECO:0000256" key="1">
    <source>
        <dbReference type="ARBA" id="ARBA00022679"/>
    </source>
</evidence>
<evidence type="ECO:0000256" key="2">
    <source>
        <dbReference type="ARBA" id="ARBA00023315"/>
    </source>
</evidence>
<dbReference type="InterPro" id="IPR000182">
    <property type="entry name" value="GNAT_dom"/>
</dbReference>
<sequence length="390" mass="43570">MHLKAIKILRSRAGSFGKRTTSRGSGLVSRGGTWYDLLLNTGQRSPLRRGASGAVRKEVPMLIRRAEERDIPRIHELLAQVAQVHHTGRPDLFRAGGRKYTDTQLSQKINDENTPIFVAVDDRERVLGYVFCQFEQYVNHNILTDVKTLYIDDLCVDEALRGQHIGGALYAYAAEFARKSGCYNLTLNVWSCNPSAIKFYESCGLRPQKVHLEALLSADGPGAGSAEAAPMIRPARPDDLPALGPVYGVARRFMAEHGNPTQWSDRYPLPEDLEADLQRGELYVFDQDGVIHGAFVLRLGDEPNYRVIEGAWRSGAPYGTIHRVAGDGTVHGLFTACMDFCKRRMSHLRIDTHENNAVMRHLIARHGFLPCGTIYVEDGTPRLAFDWLAE</sequence>
<dbReference type="Pfam" id="PF00583">
    <property type="entry name" value="Acetyltransf_1"/>
    <property type="match status" value="1"/>
</dbReference>
<evidence type="ECO:0000313" key="4">
    <source>
        <dbReference type="EMBL" id="MSB22442.1"/>
    </source>
</evidence>
<keyword evidence="1 5" id="KW-0808">Transferase</keyword>
<gene>
    <name evidence="5" type="ORF">GKE90_10520</name>
    <name evidence="4" type="ORF">GKE97_23555</name>
</gene>
<evidence type="ECO:0000313" key="5">
    <source>
        <dbReference type="EMBL" id="MSB49130.1"/>
    </source>
</evidence>
<dbReference type="SUPFAM" id="SSF55729">
    <property type="entry name" value="Acyl-CoA N-acyltransferases (Nat)"/>
    <property type="match status" value="2"/>
</dbReference>
<dbReference type="Proteomes" id="UP000429811">
    <property type="component" value="Unassembled WGS sequence"/>
</dbReference>
<evidence type="ECO:0000259" key="3">
    <source>
        <dbReference type="PROSITE" id="PS51186"/>
    </source>
</evidence>
<evidence type="ECO:0000313" key="7">
    <source>
        <dbReference type="Proteomes" id="UP000434475"/>
    </source>
</evidence>
<evidence type="ECO:0000313" key="6">
    <source>
        <dbReference type="Proteomes" id="UP000429811"/>
    </source>
</evidence>
<protein>
    <submittedName>
        <fullName evidence="5">GNAT family N-acetyltransferase</fullName>
    </submittedName>
</protein>
<name>A0A6I2RHV4_FLAPL</name>
<dbReference type="PANTHER" id="PTHR43877">
    <property type="entry name" value="AMINOALKYLPHOSPHONATE N-ACETYLTRANSFERASE-RELATED-RELATED"/>
    <property type="match status" value="1"/>
</dbReference>
<dbReference type="GO" id="GO:0016747">
    <property type="term" value="F:acyltransferase activity, transferring groups other than amino-acyl groups"/>
    <property type="evidence" value="ECO:0007669"/>
    <property type="project" value="InterPro"/>
</dbReference>
<dbReference type="EMBL" id="WKPO01000012">
    <property type="protein sequence ID" value="MSB49130.1"/>
    <property type="molecule type" value="Genomic_DNA"/>
</dbReference>
<dbReference type="CDD" id="cd04301">
    <property type="entry name" value="NAT_SF"/>
    <property type="match status" value="1"/>
</dbReference>
<dbReference type="PANTHER" id="PTHR43877:SF2">
    <property type="entry name" value="AMINOALKYLPHOSPHONATE N-ACETYLTRANSFERASE-RELATED"/>
    <property type="match status" value="1"/>
</dbReference>
<dbReference type="EMBL" id="WKPR01000040">
    <property type="protein sequence ID" value="MSB22442.1"/>
    <property type="molecule type" value="Genomic_DNA"/>
</dbReference>
<dbReference type="AlphaFoldDB" id="A0A6I2RHV4"/>
<keyword evidence="2" id="KW-0012">Acyltransferase</keyword>
<dbReference type="PROSITE" id="PS51186">
    <property type="entry name" value="GNAT"/>
    <property type="match status" value="2"/>
</dbReference>
<accession>A0A6I2RHV4</accession>
<reference evidence="6 7" key="1">
    <citation type="journal article" date="2019" name="Nat. Med.">
        <title>A library of human gut bacterial isolates paired with longitudinal multiomics data enables mechanistic microbiome research.</title>
        <authorList>
            <person name="Poyet M."/>
            <person name="Groussin M."/>
            <person name="Gibbons S.M."/>
            <person name="Avila-Pacheco J."/>
            <person name="Jiang X."/>
            <person name="Kearney S.M."/>
            <person name="Perrotta A.R."/>
            <person name="Berdy B."/>
            <person name="Zhao S."/>
            <person name="Lieberman T.D."/>
            <person name="Swanson P.K."/>
            <person name="Smith M."/>
            <person name="Roesemann S."/>
            <person name="Alexander J.E."/>
            <person name="Rich S.A."/>
            <person name="Livny J."/>
            <person name="Vlamakis H."/>
            <person name="Clish C."/>
            <person name="Bullock K."/>
            <person name="Deik A."/>
            <person name="Scott J."/>
            <person name="Pierce K.A."/>
            <person name="Xavier R.J."/>
            <person name="Alm E.J."/>
        </authorList>
    </citation>
    <scope>NUCLEOTIDE SEQUENCE [LARGE SCALE GENOMIC DNA]</scope>
    <source>
        <strain evidence="4 7">BIOML-A2</strain>
        <strain evidence="5 6">BIOML-A5</strain>
    </source>
</reference>
<feature type="domain" description="N-acetyltransferase" evidence="3">
    <location>
        <begin position="230"/>
        <end position="390"/>
    </location>
</feature>
<dbReference type="InterPro" id="IPR016181">
    <property type="entry name" value="Acyl_CoA_acyltransferase"/>
</dbReference>
<proteinExistence type="predicted"/>
<feature type="domain" description="N-acetyltransferase" evidence="3">
    <location>
        <begin position="61"/>
        <end position="236"/>
    </location>
</feature>
<dbReference type="InterPro" id="IPR050832">
    <property type="entry name" value="Bact_Acetyltransf"/>
</dbReference>